<dbReference type="PANTHER" id="PTHR21600">
    <property type="entry name" value="MITOCHONDRIAL RNA PSEUDOURIDINE SYNTHASE"/>
    <property type="match status" value="1"/>
</dbReference>
<evidence type="ECO:0000256" key="4">
    <source>
        <dbReference type="RuleBase" id="RU362028"/>
    </source>
</evidence>
<dbReference type="InterPro" id="IPR050188">
    <property type="entry name" value="RluA_PseudoU_synthase"/>
</dbReference>
<evidence type="ECO:0000256" key="1">
    <source>
        <dbReference type="ARBA" id="ARBA00000073"/>
    </source>
</evidence>
<feature type="active site" evidence="3">
    <location>
        <position position="136"/>
    </location>
</feature>
<dbReference type="Gene3D" id="3.30.2350.10">
    <property type="entry name" value="Pseudouridine synthase"/>
    <property type="match status" value="1"/>
</dbReference>
<reference evidence="6" key="1">
    <citation type="journal article" date="2021" name="PeerJ">
        <title>Extensive microbial diversity within the chicken gut microbiome revealed by metagenomics and culture.</title>
        <authorList>
            <person name="Gilroy R."/>
            <person name="Ravi A."/>
            <person name="Getino M."/>
            <person name="Pursley I."/>
            <person name="Horton D.L."/>
            <person name="Alikhan N.F."/>
            <person name="Baker D."/>
            <person name="Gharbi K."/>
            <person name="Hall N."/>
            <person name="Watson M."/>
            <person name="Adriaenssens E.M."/>
            <person name="Foster-Nyarko E."/>
            <person name="Jarju S."/>
            <person name="Secka A."/>
            <person name="Antonio M."/>
            <person name="Oren A."/>
            <person name="Chaudhuri R.R."/>
            <person name="La Ragione R."/>
            <person name="Hildebrand F."/>
            <person name="Pallen M.J."/>
        </authorList>
    </citation>
    <scope>NUCLEOTIDE SEQUENCE</scope>
    <source>
        <strain evidence="6">USAMLcec3-2134</strain>
    </source>
</reference>
<dbReference type="Pfam" id="PF00849">
    <property type="entry name" value="PseudoU_synth_2"/>
    <property type="match status" value="1"/>
</dbReference>
<dbReference type="InterPro" id="IPR006145">
    <property type="entry name" value="PsdUridine_synth_RsuA/RluA"/>
</dbReference>
<dbReference type="GO" id="GO:0009982">
    <property type="term" value="F:pseudouridine synthase activity"/>
    <property type="evidence" value="ECO:0007669"/>
    <property type="project" value="InterPro"/>
</dbReference>
<dbReference type="InterPro" id="IPR020103">
    <property type="entry name" value="PsdUridine_synth_cat_dom_sf"/>
</dbReference>
<dbReference type="PANTHER" id="PTHR21600:SF71">
    <property type="entry name" value="PSEUDOURIDINE SYNTHASE"/>
    <property type="match status" value="1"/>
</dbReference>
<evidence type="ECO:0000256" key="3">
    <source>
        <dbReference type="PIRSR" id="PIRSR606225-1"/>
    </source>
</evidence>
<comment type="similarity">
    <text evidence="2 4">Belongs to the pseudouridine synthase RluA family.</text>
</comment>
<evidence type="ECO:0000256" key="2">
    <source>
        <dbReference type="ARBA" id="ARBA00010876"/>
    </source>
</evidence>
<gene>
    <name evidence="6" type="ORF">H9763_04420</name>
</gene>
<name>A0A9D2SD74_9FIRM</name>
<dbReference type="EMBL" id="DWXE01000014">
    <property type="protein sequence ID" value="HJB90698.1"/>
    <property type="molecule type" value="Genomic_DNA"/>
</dbReference>
<dbReference type="AlphaFoldDB" id="A0A9D2SD74"/>
<accession>A0A9D2SD74</accession>
<proteinExistence type="inferred from homology"/>
<dbReference type="InterPro" id="IPR006225">
    <property type="entry name" value="PsdUridine_synth_RluC/D"/>
</dbReference>
<keyword evidence="4" id="KW-0413">Isomerase</keyword>
<dbReference type="GO" id="GO:0000455">
    <property type="term" value="P:enzyme-directed rRNA pseudouridine synthesis"/>
    <property type="evidence" value="ECO:0007669"/>
    <property type="project" value="TreeGrafter"/>
</dbReference>
<feature type="domain" description="Pseudouridine synthase RsuA/RluA-like" evidence="5">
    <location>
        <begin position="89"/>
        <end position="240"/>
    </location>
</feature>
<comment type="caution">
    <text evidence="6">The sequence shown here is derived from an EMBL/GenBank/DDBJ whole genome shotgun (WGS) entry which is preliminary data.</text>
</comment>
<dbReference type="NCBIfam" id="TIGR00005">
    <property type="entry name" value="rluA_subfam"/>
    <property type="match status" value="1"/>
</dbReference>
<comment type="catalytic activity">
    <reaction evidence="1 4">
        <text>a uridine in RNA = a pseudouridine in RNA</text>
        <dbReference type="Rhea" id="RHEA:48348"/>
        <dbReference type="Rhea" id="RHEA-COMP:12068"/>
        <dbReference type="Rhea" id="RHEA-COMP:12069"/>
        <dbReference type="ChEBI" id="CHEBI:65314"/>
        <dbReference type="ChEBI" id="CHEBI:65315"/>
    </reaction>
</comment>
<dbReference type="EC" id="5.4.99.-" evidence="4"/>
<protein>
    <recommendedName>
        <fullName evidence="4">Pseudouridine synthase</fullName>
        <ecNumber evidence="4">5.4.99.-</ecNumber>
    </recommendedName>
</protein>
<dbReference type="CDD" id="cd02869">
    <property type="entry name" value="PseudoU_synth_RluA_like"/>
    <property type="match status" value="1"/>
</dbReference>
<dbReference type="GO" id="GO:0140098">
    <property type="term" value="F:catalytic activity, acting on RNA"/>
    <property type="evidence" value="ECO:0007669"/>
    <property type="project" value="UniProtKB-ARBA"/>
</dbReference>
<evidence type="ECO:0000313" key="7">
    <source>
        <dbReference type="Proteomes" id="UP000886883"/>
    </source>
</evidence>
<evidence type="ECO:0000259" key="5">
    <source>
        <dbReference type="Pfam" id="PF00849"/>
    </source>
</evidence>
<dbReference type="GO" id="GO:0003723">
    <property type="term" value="F:RNA binding"/>
    <property type="evidence" value="ECO:0007669"/>
    <property type="project" value="InterPro"/>
</dbReference>
<dbReference type="Proteomes" id="UP000886883">
    <property type="component" value="Unassembled WGS sequence"/>
</dbReference>
<dbReference type="SUPFAM" id="SSF55120">
    <property type="entry name" value="Pseudouridine synthase"/>
    <property type="match status" value="1"/>
</dbReference>
<reference evidence="6" key="2">
    <citation type="submission" date="2021-04" db="EMBL/GenBank/DDBJ databases">
        <authorList>
            <person name="Gilroy R."/>
        </authorList>
    </citation>
    <scope>NUCLEOTIDE SEQUENCE</scope>
    <source>
        <strain evidence="6">USAMLcec3-2134</strain>
    </source>
</reference>
<sequence>MERILTYQVSLCDEGLSVARFLKNRRYSSGNIADLKKMDGSILINGTPAYMVARLRAGDLLTVHIRELVSSPKIPPSPIPLNIVYEDGDLLVVNKPADMPIHPSMHNYTNSLGNAAAWYFAQQNCPFVFRCINRLDHNTSGLTVIAKHPVSGSILSSMVKNREIQREYLGIVRGTVTPPSGTVTAPLGRKPGSIIERTIDFENGESAVTHYHVVAEQNGHSLISLRLETGRTHQIRIHMKYLGFPLIGDSLYNPDMEWIGRQALHSRRLRFCHPITGEAMEFTAPLPEDMRRVLFPHAPSCPLPPASCPYAANPAAKGRDLS</sequence>
<evidence type="ECO:0000313" key="6">
    <source>
        <dbReference type="EMBL" id="HJB90698.1"/>
    </source>
</evidence>
<comment type="function">
    <text evidence="4">Responsible for synthesis of pseudouridine from uracil.</text>
</comment>
<organism evidence="6 7">
    <name type="scientific">Candidatus Eisenbergiella merdigallinarum</name>
    <dbReference type="NCBI Taxonomy" id="2838552"/>
    <lineage>
        <taxon>Bacteria</taxon>
        <taxon>Bacillati</taxon>
        <taxon>Bacillota</taxon>
        <taxon>Clostridia</taxon>
        <taxon>Lachnospirales</taxon>
        <taxon>Lachnospiraceae</taxon>
        <taxon>Eisenbergiella</taxon>
    </lineage>
</organism>